<dbReference type="FunFam" id="1.10.472.10:FF:000028">
    <property type="entry name" value="Cyclin-T1-5 like"/>
    <property type="match status" value="1"/>
</dbReference>
<dbReference type="GO" id="GO:0006357">
    <property type="term" value="P:regulation of transcription by RNA polymerase II"/>
    <property type="evidence" value="ECO:0007669"/>
    <property type="project" value="InterPro"/>
</dbReference>
<dbReference type="InterPro" id="IPR013763">
    <property type="entry name" value="Cyclin-like_dom"/>
</dbReference>
<dbReference type="InterPro" id="IPR043198">
    <property type="entry name" value="Cyclin/Ssn8"/>
</dbReference>
<dbReference type="AlphaFoldDB" id="A0A9D4ZE94"/>
<keyword evidence="1" id="KW-0195">Cyclin</keyword>
<feature type="compositionally biased region" description="Basic and acidic residues" evidence="2">
    <location>
        <begin position="400"/>
        <end position="410"/>
    </location>
</feature>
<feature type="domain" description="Cyclin-like" evidence="3">
    <location>
        <begin position="132"/>
        <end position="234"/>
    </location>
</feature>
<reference evidence="4" key="1">
    <citation type="submission" date="2021-01" db="EMBL/GenBank/DDBJ databases">
        <title>Adiantum capillus-veneris genome.</title>
        <authorList>
            <person name="Fang Y."/>
            <person name="Liao Q."/>
        </authorList>
    </citation>
    <scope>NUCLEOTIDE SEQUENCE</scope>
    <source>
        <strain evidence="4">H3</strain>
        <tissue evidence="4">Leaf</tissue>
    </source>
</reference>
<dbReference type="InterPro" id="IPR036915">
    <property type="entry name" value="Cyclin-like_sf"/>
</dbReference>
<dbReference type="SUPFAM" id="SSF47954">
    <property type="entry name" value="Cyclin-like"/>
    <property type="match status" value="2"/>
</dbReference>
<evidence type="ECO:0000313" key="4">
    <source>
        <dbReference type="EMBL" id="KAI5069446.1"/>
    </source>
</evidence>
<dbReference type="CDD" id="cd20588">
    <property type="entry name" value="CYCLIN_AcCycT_rpt2"/>
    <property type="match status" value="1"/>
</dbReference>
<evidence type="ECO:0000256" key="2">
    <source>
        <dbReference type="SAM" id="MobiDB-lite"/>
    </source>
</evidence>
<accession>A0A9D4ZE94</accession>
<dbReference type="GO" id="GO:0016538">
    <property type="term" value="F:cyclin-dependent protein serine/threonine kinase regulator activity"/>
    <property type="evidence" value="ECO:0007669"/>
    <property type="project" value="InterPro"/>
</dbReference>
<organism evidence="4 5">
    <name type="scientific">Adiantum capillus-veneris</name>
    <name type="common">Maidenhair fern</name>
    <dbReference type="NCBI Taxonomy" id="13818"/>
    <lineage>
        <taxon>Eukaryota</taxon>
        <taxon>Viridiplantae</taxon>
        <taxon>Streptophyta</taxon>
        <taxon>Embryophyta</taxon>
        <taxon>Tracheophyta</taxon>
        <taxon>Polypodiopsida</taxon>
        <taxon>Polypodiidae</taxon>
        <taxon>Polypodiales</taxon>
        <taxon>Pteridineae</taxon>
        <taxon>Pteridaceae</taxon>
        <taxon>Vittarioideae</taxon>
        <taxon>Adiantum</taxon>
    </lineage>
</organism>
<protein>
    <recommendedName>
        <fullName evidence="3">Cyclin-like domain-containing protein</fullName>
    </recommendedName>
</protein>
<sequence>MELEITTHTPDRVKKLSEKQTPIEGDVLKLKFIKVPTLTPESIESDPLPLPKPIAEFCAVTTGLLREQKSRAHACLCVAEEEVCQIESLQVEEYPFGSGWFFPREQIEQRSLSRRDGISLAKENQLRKSYCVFLQDLGMRLKVPQLTIATSIVFCHRFYLRQSHAKNDRYTIATACMFLAGKVEETPKLLQNVLSLSYDIRHKRDKVAAERIKQKEVYEHEKEQVLLAENVVLQTLGFELNVIHPYKRLVAAVKKLKVTEKSLAQVAWNFLNDALRTSLCLQYEAHYIAAGGIFLAAKFLKMKLPTDCEKPWWQELEVTARQLEDVSNQMLELYEHHRDSTPSPSGITGSVVPPQAPPATPQVTVKRNTKLREKEADCDCSSIQGNVSSIHASKSPYISPEKENFEKPELSDLGSLDVAEESKRIHPRCGSQDCHERESKRPCSGLVT</sequence>
<dbReference type="EMBL" id="JABFUD020000015">
    <property type="protein sequence ID" value="KAI5069446.1"/>
    <property type="molecule type" value="Genomic_DNA"/>
</dbReference>
<gene>
    <name evidence="4" type="ORF">GOP47_0015747</name>
</gene>
<evidence type="ECO:0000259" key="3">
    <source>
        <dbReference type="SMART" id="SM00385"/>
    </source>
</evidence>
<evidence type="ECO:0000256" key="1">
    <source>
        <dbReference type="RuleBase" id="RU000383"/>
    </source>
</evidence>
<dbReference type="OrthoDB" id="10264655at2759"/>
<dbReference type="Gene3D" id="1.10.472.10">
    <property type="entry name" value="Cyclin-like"/>
    <property type="match status" value="2"/>
</dbReference>
<comment type="similarity">
    <text evidence="1">Belongs to the cyclin family.</text>
</comment>
<name>A0A9D4ZE94_ADICA</name>
<dbReference type="Pfam" id="PF21797">
    <property type="entry name" value="CycT2-like_C"/>
    <property type="match status" value="1"/>
</dbReference>
<keyword evidence="5" id="KW-1185">Reference proteome</keyword>
<feature type="domain" description="Cyclin-like" evidence="3">
    <location>
        <begin position="247"/>
        <end position="332"/>
    </location>
</feature>
<dbReference type="InterPro" id="IPR006671">
    <property type="entry name" value="Cyclin_N"/>
</dbReference>
<feature type="region of interest" description="Disordered" evidence="2">
    <location>
        <begin position="336"/>
        <end position="362"/>
    </location>
</feature>
<dbReference type="Proteomes" id="UP000886520">
    <property type="component" value="Chromosome 15"/>
</dbReference>
<dbReference type="SMART" id="SM00385">
    <property type="entry name" value="CYCLIN"/>
    <property type="match status" value="2"/>
</dbReference>
<dbReference type="PANTHER" id="PTHR10026">
    <property type="entry name" value="CYCLIN"/>
    <property type="match status" value="1"/>
</dbReference>
<dbReference type="Pfam" id="PF00134">
    <property type="entry name" value="Cyclin_N"/>
    <property type="match status" value="1"/>
</dbReference>
<evidence type="ECO:0000313" key="5">
    <source>
        <dbReference type="Proteomes" id="UP000886520"/>
    </source>
</evidence>
<feature type="region of interest" description="Disordered" evidence="2">
    <location>
        <begin position="391"/>
        <end position="448"/>
    </location>
</feature>
<comment type="caution">
    <text evidence="4">The sequence shown here is derived from an EMBL/GenBank/DDBJ whole genome shotgun (WGS) entry which is preliminary data.</text>
</comment>
<proteinExistence type="inferred from homology"/>